<comment type="caution">
    <text evidence="5">The sequence shown here is derived from an EMBL/GenBank/DDBJ whole genome shotgun (WGS) entry which is preliminary data.</text>
</comment>
<reference evidence="5 6" key="1">
    <citation type="journal article" date="2019" name="PLoS ONE">
        <title>Comparative genome analysis indicates high evolutionary potential of pathogenicity genes in Colletotrichum tanaceti.</title>
        <authorList>
            <person name="Lelwala R.V."/>
            <person name="Korhonen P.K."/>
            <person name="Young N.D."/>
            <person name="Scott J.B."/>
            <person name="Ades P.A."/>
            <person name="Gasser R.B."/>
            <person name="Taylor P.W.J."/>
        </authorList>
    </citation>
    <scope>NUCLEOTIDE SEQUENCE [LARGE SCALE GENOMIC DNA]</scope>
    <source>
        <strain evidence="5">BRIP57314</strain>
    </source>
</reference>
<dbReference type="PANTHER" id="PTHR13878">
    <property type="entry name" value="GULONOLACTONE OXIDASE"/>
    <property type="match status" value="1"/>
</dbReference>
<feature type="domain" description="FAD-binding PCMH-type" evidence="4">
    <location>
        <begin position="143"/>
        <end position="325"/>
    </location>
</feature>
<evidence type="ECO:0000313" key="5">
    <source>
        <dbReference type="EMBL" id="TKW50424.1"/>
    </source>
</evidence>
<name>A0A4U6X5T6_9PEZI</name>
<evidence type="ECO:0000256" key="2">
    <source>
        <dbReference type="ARBA" id="ARBA00023002"/>
    </source>
</evidence>
<evidence type="ECO:0000256" key="3">
    <source>
        <dbReference type="SAM" id="SignalP"/>
    </source>
</evidence>
<protein>
    <submittedName>
        <fullName evidence="5">Putative FAD-linked oxidoreductase</fullName>
    </submittedName>
</protein>
<keyword evidence="3" id="KW-0732">Signal</keyword>
<dbReference type="PANTHER" id="PTHR13878:SF97">
    <property type="entry name" value="ISOAMYL ALCOHOL OXIDASE"/>
    <property type="match status" value="1"/>
</dbReference>
<feature type="signal peptide" evidence="3">
    <location>
        <begin position="1"/>
        <end position="21"/>
    </location>
</feature>
<dbReference type="GO" id="GO:0071949">
    <property type="term" value="F:FAD binding"/>
    <property type="evidence" value="ECO:0007669"/>
    <property type="project" value="InterPro"/>
</dbReference>
<feature type="chain" id="PRO_5020428769" evidence="3">
    <location>
        <begin position="22"/>
        <end position="619"/>
    </location>
</feature>
<dbReference type="InterPro" id="IPR050432">
    <property type="entry name" value="FAD-linked_Oxidoreductases_BP"/>
</dbReference>
<dbReference type="Pfam" id="PF01565">
    <property type="entry name" value="FAD_binding_4"/>
    <property type="match status" value="1"/>
</dbReference>
<sequence length="619" mass="67536">MVHLSVLAAASAAVLARGILASPSPVTTQPVGLVPREWQGQQYGCKCYFGDDCWPKAGAWGQLNSTVEGNLHVHVPPEAVCHNSFDGILGSVSSTYDAAKCAEVTANWTDEQWTTDQLALNLWKYFSNTTCLTTEDPSQPCTLGNYGVYVIRATTKQHIKAGVDFARVNNIRLVIRNTGHDFIGRSTGWGALVINTHALQDIAFADSWAGPGDYTGGAVTIGAGVQGHALLTASNARDPPVVVVTGECPTVGIAGGLVAGGGHGPLTTLHGLTADNALEFEAVTADGEFVRANAAENADLFFGLKGGGPSTYAVVTSVTFRTYVEEKAAGGVLYINGTHTDDPALFWESVRIFHKWSNHFVDNGLYAYYELFNLDFKVRPFVAVGKTQAELDDILRPMLDELRAAGVSFDSWTKAYDTFHHLYTDLFRAKSAGLHVANGGWTFSHADVDKRNDQIVDAFRTVVSPREDLQGSGFIIGHLWNAGHGWPESNSATHPVFRNATDFVISFLPIPYGASLETKADLWGVLTNIQDEALRQAGPEGCAYVNEVTDIQRKNQADPFQPNWQDAFWGPLYPTLFDLRKRWDPQGIFYAIATPGTEGWEEIEYNTRLCKKLQKNNVR</sequence>
<proteinExistence type="inferred from homology"/>
<dbReference type="AlphaFoldDB" id="A0A4U6X5T6"/>
<accession>A0A4U6X5T6</accession>
<gene>
    <name evidence="5" type="ORF">CTA1_1174</name>
</gene>
<evidence type="ECO:0000259" key="4">
    <source>
        <dbReference type="PROSITE" id="PS51387"/>
    </source>
</evidence>
<dbReference type="OrthoDB" id="9983560at2759"/>
<dbReference type="InterPro" id="IPR016169">
    <property type="entry name" value="FAD-bd_PCMH_sub2"/>
</dbReference>
<dbReference type="InterPro" id="IPR006094">
    <property type="entry name" value="Oxid_FAD_bind_N"/>
</dbReference>
<dbReference type="SUPFAM" id="SSF56176">
    <property type="entry name" value="FAD-binding/transporter-associated domain-like"/>
    <property type="match status" value="1"/>
</dbReference>
<dbReference type="Proteomes" id="UP000310108">
    <property type="component" value="Unassembled WGS sequence"/>
</dbReference>
<organism evidence="5 6">
    <name type="scientific">Colletotrichum tanaceti</name>
    <dbReference type="NCBI Taxonomy" id="1306861"/>
    <lineage>
        <taxon>Eukaryota</taxon>
        <taxon>Fungi</taxon>
        <taxon>Dikarya</taxon>
        <taxon>Ascomycota</taxon>
        <taxon>Pezizomycotina</taxon>
        <taxon>Sordariomycetes</taxon>
        <taxon>Hypocreomycetidae</taxon>
        <taxon>Glomerellales</taxon>
        <taxon>Glomerellaceae</taxon>
        <taxon>Colletotrichum</taxon>
        <taxon>Colletotrichum destructivum species complex</taxon>
    </lineage>
</organism>
<evidence type="ECO:0000313" key="6">
    <source>
        <dbReference type="Proteomes" id="UP000310108"/>
    </source>
</evidence>
<evidence type="ECO:0000256" key="1">
    <source>
        <dbReference type="ARBA" id="ARBA00005466"/>
    </source>
</evidence>
<dbReference type="GO" id="GO:0016491">
    <property type="term" value="F:oxidoreductase activity"/>
    <property type="evidence" value="ECO:0007669"/>
    <property type="project" value="UniProtKB-KW"/>
</dbReference>
<dbReference type="STRING" id="1306861.A0A4U6X5T6"/>
<dbReference type="EMBL" id="PJEX01000399">
    <property type="protein sequence ID" value="TKW50424.1"/>
    <property type="molecule type" value="Genomic_DNA"/>
</dbReference>
<dbReference type="Gene3D" id="3.30.465.10">
    <property type="match status" value="1"/>
</dbReference>
<dbReference type="InterPro" id="IPR036318">
    <property type="entry name" value="FAD-bd_PCMH-like_sf"/>
</dbReference>
<dbReference type="InterPro" id="IPR016166">
    <property type="entry name" value="FAD-bd_PCMH"/>
</dbReference>
<keyword evidence="2" id="KW-0560">Oxidoreductase</keyword>
<dbReference type="PROSITE" id="PS51387">
    <property type="entry name" value="FAD_PCMH"/>
    <property type="match status" value="1"/>
</dbReference>
<keyword evidence="6" id="KW-1185">Reference proteome</keyword>
<dbReference type="Gene3D" id="3.40.462.20">
    <property type="match status" value="1"/>
</dbReference>
<comment type="similarity">
    <text evidence="1">Belongs to the oxygen-dependent FAD-linked oxidoreductase family.</text>
</comment>